<accession>A0ABN7PP84</accession>
<dbReference type="EMBL" id="CAJPVI010000001">
    <property type="protein sequence ID" value="CAG2128536.1"/>
    <property type="molecule type" value="Genomic_DNA"/>
</dbReference>
<proteinExistence type="predicted"/>
<evidence type="ECO:0000313" key="1">
    <source>
        <dbReference type="EMBL" id="CAG2128536.1"/>
    </source>
</evidence>
<protein>
    <submittedName>
        <fullName evidence="1">Uncharacterized protein</fullName>
    </submittedName>
</protein>
<comment type="caution">
    <text evidence="1">The sequence shown here is derived from an EMBL/GenBank/DDBJ whole genome shotgun (WGS) entry which is preliminary data.</text>
</comment>
<name>A0ABN7PP84_9BURK</name>
<evidence type="ECO:0000313" key="2">
    <source>
        <dbReference type="Proteomes" id="UP000672657"/>
    </source>
</evidence>
<reference evidence="1 2" key="1">
    <citation type="submission" date="2021-03" db="EMBL/GenBank/DDBJ databases">
        <authorList>
            <person name="Peeters C."/>
        </authorList>
    </citation>
    <scope>NUCLEOTIDE SEQUENCE [LARGE SCALE GENOMIC DNA]</scope>
    <source>
        <strain evidence="1 2">LMG 26411</strain>
    </source>
</reference>
<gene>
    <name evidence="1" type="ORF">LMG26411_00023</name>
</gene>
<keyword evidence="2" id="KW-1185">Reference proteome</keyword>
<organism evidence="1 2">
    <name type="scientific">Cupriavidus numazuensis</name>
    <dbReference type="NCBI Taxonomy" id="221992"/>
    <lineage>
        <taxon>Bacteria</taxon>
        <taxon>Pseudomonadati</taxon>
        <taxon>Pseudomonadota</taxon>
        <taxon>Betaproteobacteria</taxon>
        <taxon>Burkholderiales</taxon>
        <taxon>Burkholderiaceae</taxon>
        <taxon>Cupriavidus</taxon>
    </lineage>
</organism>
<dbReference type="RefSeq" id="WP_211951294.1">
    <property type="nucleotide sequence ID" value="NZ_CAJPVI010000001.1"/>
</dbReference>
<sequence length="86" mass="9568">MVLKRYHELPAEERDAFEAACARHGFVVEDFEVTVDDDGSDAQRTISVGRVVGSQFERYARADGAAWVGRFERDLAGDVFGFPLAD</sequence>
<dbReference type="Proteomes" id="UP000672657">
    <property type="component" value="Unassembled WGS sequence"/>
</dbReference>